<evidence type="ECO:0000313" key="1">
    <source>
        <dbReference type="EMBL" id="CAB4185014.1"/>
    </source>
</evidence>
<name>A0A6J5QZV6_9CAUD</name>
<gene>
    <name evidence="1" type="ORF">UFOVP1118_5</name>
</gene>
<sequence length="97" mass="10762">MNNKTTTNTMTTKIINTATSSNGKTFQRTTKLARFKFALITTCARSSADFFETEAEAIAKQAVITRNSKTDFMSCVYDDAKVCPYTFEIVSVVHSAK</sequence>
<dbReference type="EMBL" id="LR797073">
    <property type="protein sequence ID" value="CAB4185014.1"/>
    <property type="molecule type" value="Genomic_DNA"/>
</dbReference>
<proteinExistence type="predicted"/>
<accession>A0A6J5QZV6</accession>
<protein>
    <submittedName>
        <fullName evidence="1">Uncharacterized protein</fullName>
    </submittedName>
</protein>
<reference evidence="1" key="1">
    <citation type="submission" date="2020-05" db="EMBL/GenBank/DDBJ databases">
        <authorList>
            <person name="Chiriac C."/>
            <person name="Salcher M."/>
            <person name="Ghai R."/>
            <person name="Kavagutti S V."/>
        </authorList>
    </citation>
    <scope>NUCLEOTIDE SEQUENCE</scope>
</reference>
<organism evidence="1">
    <name type="scientific">uncultured Caudovirales phage</name>
    <dbReference type="NCBI Taxonomy" id="2100421"/>
    <lineage>
        <taxon>Viruses</taxon>
        <taxon>Duplodnaviria</taxon>
        <taxon>Heunggongvirae</taxon>
        <taxon>Uroviricota</taxon>
        <taxon>Caudoviricetes</taxon>
        <taxon>Peduoviridae</taxon>
        <taxon>Maltschvirus</taxon>
        <taxon>Maltschvirus maltsch</taxon>
    </lineage>
</organism>